<keyword evidence="1" id="KW-0812">Transmembrane</keyword>
<organism evidence="3 4">
    <name type="scientific">Altericroceibacterium indicum</name>
    <dbReference type="NCBI Taxonomy" id="374177"/>
    <lineage>
        <taxon>Bacteria</taxon>
        <taxon>Pseudomonadati</taxon>
        <taxon>Pseudomonadota</taxon>
        <taxon>Alphaproteobacteria</taxon>
        <taxon>Sphingomonadales</taxon>
        <taxon>Erythrobacteraceae</taxon>
        <taxon>Altericroceibacterium</taxon>
    </lineage>
</organism>
<dbReference type="Pfam" id="PF04536">
    <property type="entry name" value="TPM_phosphatase"/>
    <property type="match status" value="1"/>
</dbReference>
<evidence type="ECO:0000313" key="3">
    <source>
        <dbReference type="EMBL" id="MXP25015.1"/>
    </source>
</evidence>
<reference evidence="3 4" key="1">
    <citation type="submission" date="2019-12" db="EMBL/GenBank/DDBJ databases">
        <title>Genomic-based taxomic classification of the family Erythrobacteraceae.</title>
        <authorList>
            <person name="Xu L."/>
        </authorList>
    </citation>
    <scope>NUCLEOTIDE SEQUENCE [LARGE SCALE GENOMIC DNA]</scope>
    <source>
        <strain evidence="3 4">DSM 18604</strain>
    </source>
</reference>
<proteinExistence type="predicted"/>
<accession>A0A845A852</accession>
<evidence type="ECO:0000256" key="1">
    <source>
        <dbReference type="SAM" id="Phobius"/>
    </source>
</evidence>
<feature type="domain" description="TPM" evidence="2">
    <location>
        <begin position="117"/>
        <end position="201"/>
    </location>
</feature>
<feature type="transmembrane region" description="Helical" evidence="1">
    <location>
        <begin position="80"/>
        <end position="102"/>
    </location>
</feature>
<dbReference type="EMBL" id="WTYQ01000001">
    <property type="protein sequence ID" value="MXP25015.1"/>
    <property type="molecule type" value="Genomic_DNA"/>
</dbReference>
<keyword evidence="1" id="KW-1133">Transmembrane helix</keyword>
<comment type="caution">
    <text evidence="3">The sequence shown here is derived from an EMBL/GenBank/DDBJ whole genome shotgun (WGS) entry which is preliminary data.</text>
</comment>
<protein>
    <recommendedName>
        <fullName evidence="2">TPM domain-containing protein</fullName>
    </recommendedName>
</protein>
<name>A0A845A852_9SPHN</name>
<dbReference type="OrthoDB" id="5825388at2"/>
<keyword evidence="4" id="KW-1185">Reference proteome</keyword>
<dbReference type="InterPro" id="IPR007621">
    <property type="entry name" value="TPM_dom"/>
</dbReference>
<dbReference type="PANTHER" id="PTHR30373:SF8">
    <property type="entry name" value="BLL7265 PROTEIN"/>
    <property type="match status" value="1"/>
</dbReference>
<dbReference type="Gene3D" id="3.10.310.50">
    <property type="match status" value="1"/>
</dbReference>
<feature type="transmembrane region" description="Helical" evidence="1">
    <location>
        <begin position="41"/>
        <end position="60"/>
    </location>
</feature>
<dbReference type="AlphaFoldDB" id="A0A845A852"/>
<dbReference type="RefSeq" id="WP_160738189.1">
    <property type="nucleotide sequence ID" value="NZ_WTYQ01000001.1"/>
</dbReference>
<sequence length="224" mass="24552">MAFLNEKQHAHVTAAVAAAELKSSGEIVTITARQSDGYSDIALVWAAIVSFALLTLLVFIAEPVLHWYGALHGEWNADWVPYEVFAIAAATGIVAFLLVWLAQLWTPLRFALVPGRVKDARVQDRAIDLFKVGAESRTQGRTGILIYLSMAEHRAEILADEAIASKVDAEVWGEAMHAMLAELKEGRIAEGMVAAIDRVGDVLALHFPRADDDQNEIPDRLIEL</sequence>
<evidence type="ECO:0000259" key="2">
    <source>
        <dbReference type="Pfam" id="PF04536"/>
    </source>
</evidence>
<evidence type="ECO:0000313" key="4">
    <source>
        <dbReference type="Proteomes" id="UP000460561"/>
    </source>
</evidence>
<dbReference type="PANTHER" id="PTHR30373">
    <property type="entry name" value="UPF0603 PROTEIN YGCG"/>
    <property type="match status" value="1"/>
</dbReference>
<gene>
    <name evidence="3" type="ORF">GRI39_02995</name>
</gene>
<keyword evidence="1" id="KW-0472">Membrane</keyword>
<dbReference type="Proteomes" id="UP000460561">
    <property type="component" value="Unassembled WGS sequence"/>
</dbReference>